<dbReference type="AlphaFoldDB" id="A0A8S9QIX6"/>
<organism evidence="2 3">
    <name type="scientific">Brassica cretica</name>
    <name type="common">Mustard</name>
    <dbReference type="NCBI Taxonomy" id="69181"/>
    <lineage>
        <taxon>Eukaryota</taxon>
        <taxon>Viridiplantae</taxon>
        <taxon>Streptophyta</taxon>
        <taxon>Embryophyta</taxon>
        <taxon>Tracheophyta</taxon>
        <taxon>Spermatophyta</taxon>
        <taxon>Magnoliopsida</taxon>
        <taxon>eudicotyledons</taxon>
        <taxon>Gunneridae</taxon>
        <taxon>Pentapetalae</taxon>
        <taxon>rosids</taxon>
        <taxon>malvids</taxon>
        <taxon>Brassicales</taxon>
        <taxon>Brassicaceae</taxon>
        <taxon>Brassiceae</taxon>
        <taxon>Brassica</taxon>
    </lineage>
</organism>
<feature type="domain" description="Small ribosomal subunit protein mS41 SAM" evidence="1">
    <location>
        <begin position="72"/>
        <end position="107"/>
    </location>
</feature>
<comment type="caution">
    <text evidence="2">The sequence shown here is derived from an EMBL/GenBank/DDBJ whole genome shotgun (WGS) entry which is preliminary data.</text>
</comment>
<protein>
    <recommendedName>
        <fullName evidence="1">Small ribosomal subunit protein mS41 SAM domain-containing protein</fullName>
    </recommendedName>
</protein>
<dbReference type="Proteomes" id="UP000712600">
    <property type="component" value="Unassembled WGS sequence"/>
</dbReference>
<evidence type="ECO:0000313" key="3">
    <source>
        <dbReference type="Proteomes" id="UP000712600"/>
    </source>
</evidence>
<proteinExistence type="predicted"/>
<accession>A0A8S9QIX6</accession>
<name>A0A8S9QIX6_BRACR</name>
<dbReference type="EMBL" id="QGKX02001290">
    <property type="protein sequence ID" value="KAF3539692.1"/>
    <property type="molecule type" value="Genomic_DNA"/>
</dbReference>
<dbReference type="Pfam" id="PF09597">
    <property type="entry name" value="SAM_Ribosomal_mS41"/>
    <property type="match status" value="1"/>
</dbReference>
<evidence type="ECO:0000259" key="1">
    <source>
        <dbReference type="Pfam" id="PF09597"/>
    </source>
</evidence>
<sequence>MHLSSCVVDNTLLFFGKSRQYRFVSVEGSWKRIKVISIISLERVGSNLVGTVKSHVQDVHQSQTHRFEGAFPTHLIMKVPEFLSGIGREVETHIPKLETAIGDLLKLLVARTLNIKVGHLGSQISGD</sequence>
<evidence type="ECO:0000313" key="2">
    <source>
        <dbReference type="EMBL" id="KAF3539692.1"/>
    </source>
</evidence>
<gene>
    <name evidence="2" type="ORF">F2Q69_00024934</name>
</gene>
<dbReference type="InterPro" id="IPR019083">
    <property type="entry name" value="SAM_Ribosomal_mS41"/>
</dbReference>
<reference evidence="2" key="1">
    <citation type="submission" date="2019-12" db="EMBL/GenBank/DDBJ databases">
        <title>Genome sequencing and annotation of Brassica cretica.</title>
        <authorList>
            <person name="Studholme D.J."/>
            <person name="Sarris P."/>
        </authorList>
    </citation>
    <scope>NUCLEOTIDE SEQUENCE</scope>
    <source>
        <strain evidence="2">PFS-109/04</strain>
        <tissue evidence="2">Leaf</tissue>
    </source>
</reference>